<dbReference type="InterPro" id="IPR035069">
    <property type="entry name" value="TTHA1013/TTHA0281-like"/>
</dbReference>
<dbReference type="Pfam" id="PF15919">
    <property type="entry name" value="HicB_lk_antitox"/>
    <property type="match status" value="1"/>
</dbReference>
<evidence type="ECO:0000313" key="3">
    <source>
        <dbReference type="Proteomes" id="UP000631421"/>
    </source>
</evidence>
<accession>A0A926UNV1</accession>
<feature type="domain" description="HicB-like antitoxin of toxin-antitoxin system" evidence="1">
    <location>
        <begin position="5"/>
        <end position="50"/>
    </location>
</feature>
<dbReference type="Gene3D" id="3.30.160.250">
    <property type="match status" value="1"/>
</dbReference>
<organism evidence="2 3">
    <name type="scientific">Pseudanabaena cinerea FACHB-1277</name>
    <dbReference type="NCBI Taxonomy" id="2949581"/>
    <lineage>
        <taxon>Bacteria</taxon>
        <taxon>Bacillati</taxon>
        <taxon>Cyanobacteriota</taxon>
        <taxon>Cyanophyceae</taxon>
        <taxon>Pseudanabaenales</taxon>
        <taxon>Pseudanabaenaceae</taxon>
        <taxon>Pseudanabaena</taxon>
        <taxon>Pseudanabaena cinerea</taxon>
    </lineage>
</organism>
<dbReference type="RefSeq" id="WP_190348899.1">
    <property type="nucleotide sequence ID" value="NZ_JACJPY010000001.1"/>
</dbReference>
<evidence type="ECO:0000313" key="2">
    <source>
        <dbReference type="EMBL" id="MBD2148554.1"/>
    </source>
</evidence>
<evidence type="ECO:0000259" key="1">
    <source>
        <dbReference type="Pfam" id="PF15919"/>
    </source>
</evidence>
<dbReference type="InterPro" id="IPR051404">
    <property type="entry name" value="TA_system_antitoxin"/>
</dbReference>
<protein>
    <submittedName>
        <fullName evidence="2">Type II toxin-antitoxin system HicB family antitoxin</fullName>
    </submittedName>
</protein>
<sequence>MKWRVVLEPDPETHDWAVWCPELSGCMSAGVTQEDALRNICEAIELYLQTQKTQNSI</sequence>
<keyword evidence="3" id="KW-1185">Reference proteome</keyword>
<dbReference type="InterPro" id="IPR031807">
    <property type="entry name" value="HicB-like"/>
</dbReference>
<proteinExistence type="predicted"/>
<dbReference type="PANTHER" id="PTHR34504:SF2">
    <property type="entry name" value="UPF0150 PROTEIN SSL0259"/>
    <property type="match status" value="1"/>
</dbReference>
<dbReference type="SUPFAM" id="SSF143100">
    <property type="entry name" value="TTHA1013/TTHA0281-like"/>
    <property type="match status" value="1"/>
</dbReference>
<dbReference type="Proteomes" id="UP000631421">
    <property type="component" value="Unassembled WGS sequence"/>
</dbReference>
<dbReference type="EMBL" id="JACJPY010000001">
    <property type="protein sequence ID" value="MBD2148554.1"/>
    <property type="molecule type" value="Genomic_DNA"/>
</dbReference>
<gene>
    <name evidence="2" type="ORF">H6F44_00170</name>
</gene>
<dbReference type="AlphaFoldDB" id="A0A926UNV1"/>
<reference evidence="2" key="2">
    <citation type="submission" date="2020-08" db="EMBL/GenBank/DDBJ databases">
        <authorList>
            <person name="Chen M."/>
            <person name="Teng W."/>
            <person name="Zhao L."/>
            <person name="Hu C."/>
            <person name="Zhou Y."/>
            <person name="Han B."/>
            <person name="Song L."/>
            <person name="Shu W."/>
        </authorList>
    </citation>
    <scope>NUCLEOTIDE SEQUENCE</scope>
    <source>
        <strain evidence="2">FACHB-1277</strain>
    </source>
</reference>
<reference evidence="2" key="1">
    <citation type="journal article" date="2015" name="ISME J.">
        <title>Draft Genome Sequence of Streptomyces incarnatus NRRL8089, which Produces the Nucleoside Antibiotic Sinefungin.</title>
        <authorList>
            <person name="Oshima K."/>
            <person name="Hattori M."/>
            <person name="Shimizu H."/>
            <person name="Fukuda K."/>
            <person name="Nemoto M."/>
            <person name="Inagaki K."/>
            <person name="Tamura T."/>
        </authorList>
    </citation>
    <scope>NUCLEOTIDE SEQUENCE</scope>
    <source>
        <strain evidence="2">FACHB-1277</strain>
    </source>
</reference>
<dbReference type="PANTHER" id="PTHR34504">
    <property type="entry name" value="ANTITOXIN HICB"/>
    <property type="match status" value="1"/>
</dbReference>
<name>A0A926UNV1_9CYAN</name>
<comment type="caution">
    <text evidence="2">The sequence shown here is derived from an EMBL/GenBank/DDBJ whole genome shotgun (WGS) entry which is preliminary data.</text>
</comment>